<dbReference type="GO" id="GO:0006271">
    <property type="term" value="P:DNA strand elongation involved in DNA replication"/>
    <property type="evidence" value="ECO:0007669"/>
    <property type="project" value="TreeGrafter"/>
</dbReference>
<accession>A0A382LEA8</accession>
<dbReference type="PANTHER" id="PTHR30478">
    <property type="entry name" value="DNA POLYMERASE III SUBUNIT BETA"/>
    <property type="match status" value="1"/>
</dbReference>
<proteinExistence type="inferred from homology"/>
<dbReference type="CDD" id="cd00140">
    <property type="entry name" value="beta_clamp"/>
    <property type="match status" value="1"/>
</dbReference>
<feature type="domain" description="DNA polymerase III beta sliding clamp central" evidence="10">
    <location>
        <begin position="141"/>
        <end position="254"/>
    </location>
</feature>
<evidence type="ECO:0000256" key="6">
    <source>
        <dbReference type="ARBA" id="ARBA00022705"/>
    </source>
</evidence>
<dbReference type="Gene3D" id="3.70.10.10">
    <property type="match status" value="1"/>
</dbReference>
<dbReference type="InterPro" id="IPR022637">
    <property type="entry name" value="DNA_polIII_beta_cen"/>
</dbReference>
<dbReference type="InterPro" id="IPR022634">
    <property type="entry name" value="DNA_polIII_beta_N"/>
</dbReference>
<sequence length="290" mass="31410">MKLTVDRNELWRGLNTVLDAVASKPAQPLLANVLLDAAESQLTLSATDLDISIRTRVTAAVDVPGRVTVPAKTLAEITREWPEADLQISLEDGRIVLSGHLGAANSGEGRYSLAATPPDEFPDMPESLDGIELSFGEGGPIDGDLIRAMIDRTSFAVSKDETRPVLNGVLWRITSDFMSMVATDGSRMAEFRRNLDGTDRGTAEVILPPQACQQLGKLLDGAQDGLAKALVGDSQVLFQVGETQLLTRLIEGPYVDYEQVVPRENDKRLTIAIDQLLPAVRRVSILSSSY</sequence>
<dbReference type="GO" id="GO:0005737">
    <property type="term" value="C:cytoplasm"/>
    <property type="evidence" value="ECO:0007669"/>
    <property type="project" value="UniProtKB-SubCell"/>
</dbReference>
<evidence type="ECO:0000259" key="10">
    <source>
        <dbReference type="Pfam" id="PF02767"/>
    </source>
</evidence>
<protein>
    <recommendedName>
        <fullName evidence="12">DNA polymerase III beta sliding clamp N-terminal domain-containing protein</fullName>
    </recommendedName>
</protein>
<evidence type="ECO:0000256" key="8">
    <source>
        <dbReference type="ARBA" id="ARBA00023125"/>
    </source>
</evidence>
<dbReference type="InterPro" id="IPR046938">
    <property type="entry name" value="DNA_clamp_sf"/>
</dbReference>
<keyword evidence="7" id="KW-0239">DNA-directed DNA polymerase</keyword>
<comment type="similarity">
    <text evidence="2">Belongs to the beta sliding clamp family.</text>
</comment>
<name>A0A382LEA8_9ZZZZ</name>
<gene>
    <name evidence="11" type="ORF">METZ01_LOCUS287834</name>
</gene>
<comment type="subcellular location">
    <subcellularLocation>
        <location evidence="1">Cytoplasm</location>
    </subcellularLocation>
</comment>
<evidence type="ECO:0000259" key="9">
    <source>
        <dbReference type="Pfam" id="PF00712"/>
    </source>
</evidence>
<feature type="non-terminal residue" evidence="11">
    <location>
        <position position="290"/>
    </location>
</feature>
<evidence type="ECO:0000256" key="1">
    <source>
        <dbReference type="ARBA" id="ARBA00004496"/>
    </source>
</evidence>
<dbReference type="GO" id="GO:0009360">
    <property type="term" value="C:DNA polymerase III complex"/>
    <property type="evidence" value="ECO:0007669"/>
    <property type="project" value="InterPro"/>
</dbReference>
<keyword evidence="6" id="KW-0235">DNA replication</keyword>
<keyword evidence="8" id="KW-0238">DNA-binding</keyword>
<evidence type="ECO:0000256" key="4">
    <source>
        <dbReference type="ARBA" id="ARBA00022679"/>
    </source>
</evidence>
<dbReference type="InterPro" id="IPR001001">
    <property type="entry name" value="DNA_polIII_beta"/>
</dbReference>
<dbReference type="SUPFAM" id="SSF55979">
    <property type="entry name" value="DNA clamp"/>
    <property type="match status" value="2"/>
</dbReference>
<dbReference type="PANTHER" id="PTHR30478:SF0">
    <property type="entry name" value="BETA SLIDING CLAMP"/>
    <property type="match status" value="1"/>
</dbReference>
<evidence type="ECO:0000256" key="7">
    <source>
        <dbReference type="ARBA" id="ARBA00022932"/>
    </source>
</evidence>
<evidence type="ECO:0000256" key="5">
    <source>
        <dbReference type="ARBA" id="ARBA00022695"/>
    </source>
</evidence>
<dbReference type="Gene3D" id="3.10.150.10">
    <property type="entry name" value="DNA Polymerase III, subunit A, domain 2"/>
    <property type="match status" value="1"/>
</dbReference>
<dbReference type="Pfam" id="PF02767">
    <property type="entry name" value="DNA_pol3_beta_2"/>
    <property type="match status" value="1"/>
</dbReference>
<dbReference type="NCBIfam" id="TIGR00663">
    <property type="entry name" value="dnan"/>
    <property type="match status" value="1"/>
</dbReference>
<evidence type="ECO:0000313" key="11">
    <source>
        <dbReference type="EMBL" id="SVC34980.1"/>
    </source>
</evidence>
<dbReference type="GO" id="GO:0003887">
    <property type="term" value="F:DNA-directed DNA polymerase activity"/>
    <property type="evidence" value="ECO:0007669"/>
    <property type="project" value="UniProtKB-KW"/>
</dbReference>
<dbReference type="Pfam" id="PF00712">
    <property type="entry name" value="DNA_pol3_beta"/>
    <property type="match status" value="1"/>
</dbReference>
<evidence type="ECO:0008006" key="12">
    <source>
        <dbReference type="Google" id="ProtNLM"/>
    </source>
</evidence>
<reference evidence="11" key="1">
    <citation type="submission" date="2018-05" db="EMBL/GenBank/DDBJ databases">
        <authorList>
            <person name="Lanie J.A."/>
            <person name="Ng W.-L."/>
            <person name="Kazmierczak K.M."/>
            <person name="Andrzejewski T.M."/>
            <person name="Davidsen T.M."/>
            <person name="Wayne K.J."/>
            <person name="Tettelin H."/>
            <person name="Glass J.I."/>
            <person name="Rusch D."/>
            <person name="Podicherti R."/>
            <person name="Tsui H.-C.T."/>
            <person name="Winkler M.E."/>
        </authorList>
    </citation>
    <scope>NUCLEOTIDE SEQUENCE</scope>
</reference>
<keyword evidence="5" id="KW-0548">Nucleotidyltransferase</keyword>
<organism evidence="11">
    <name type="scientific">marine metagenome</name>
    <dbReference type="NCBI Taxonomy" id="408172"/>
    <lineage>
        <taxon>unclassified sequences</taxon>
        <taxon>metagenomes</taxon>
        <taxon>ecological metagenomes</taxon>
    </lineage>
</organism>
<dbReference type="SMART" id="SM00480">
    <property type="entry name" value="POL3Bc"/>
    <property type="match status" value="1"/>
</dbReference>
<evidence type="ECO:0000256" key="2">
    <source>
        <dbReference type="ARBA" id="ARBA00010752"/>
    </source>
</evidence>
<dbReference type="GO" id="GO:0008408">
    <property type="term" value="F:3'-5' exonuclease activity"/>
    <property type="evidence" value="ECO:0007669"/>
    <property type="project" value="InterPro"/>
</dbReference>
<keyword evidence="3" id="KW-0963">Cytoplasm</keyword>
<dbReference type="GO" id="GO:0003677">
    <property type="term" value="F:DNA binding"/>
    <property type="evidence" value="ECO:0007669"/>
    <property type="project" value="UniProtKB-KW"/>
</dbReference>
<evidence type="ECO:0000256" key="3">
    <source>
        <dbReference type="ARBA" id="ARBA00022490"/>
    </source>
</evidence>
<dbReference type="AlphaFoldDB" id="A0A382LEA8"/>
<keyword evidence="4" id="KW-0808">Transferase</keyword>
<dbReference type="EMBL" id="UINC01086479">
    <property type="protein sequence ID" value="SVC34980.1"/>
    <property type="molecule type" value="Genomic_DNA"/>
</dbReference>
<feature type="domain" description="DNA polymerase III beta sliding clamp N-terminal" evidence="9">
    <location>
        <begin position="1"/>
        <end position="125"/>
    </location>
</feature>